<protein>
    <recommendedName>
        <fullName evidence="2">Haem-binding uptake Tiki superfamily ChaN domain-containing protein</fullName>
    </recommendedName>
</protein>
<name>G4Q558_ACIIR</name>
<dbReference type="Proteomes" id="UP000007093">
    <property type="component" value="Chromosome"/>
</dbReference>
<evidence type="ECO:0000256" key="1">
    <source>
        <dbReference type="SAM" id="SignalP"/>
    </source>
</evidence>
<dbReference type="HOGENOM" id="CLU_035488_0_1_9"/>
<accession>G4Q558</accession>
<dbReference type="KEGG" id="ain:Acin_0808"/>
<keyword evidence="1" id="KW-0732">Signal</keyword>
<sequence>MKRKWMMVLGFLPLLMGIPPSHHLDAAPGLYLSKAGMALPAGTVAQEAAQSGIIFFGEEHTNALSHKREFELLTELYRLVPDRLVLSLEMFEKDVQASLDAYLAGRMTEMEFLKVSRPWPNYERDYRHLVEFAKKKGLPVLAANVPRRVASHVVQHGSATGLVLEDAQYLPKDLEPLTGEYREKFRRVMKQNAGVMPLGTTRKEAFYKAQCIKDAVMAEALMTYLDAYPDAVMFHVTGSFHMEDGLGTAAYVRKHRPGVRLYLVSPQHEGQPKDKTSTLHEVYYDLK</sequence>
<feature type="chain" id="PRO_5003467516" description="Haem-binding uptake Tiki superfamily ChaN domain-containing protein" evidence="1">
    <location>
        <begin position="24"/>
        <end position="287"/>
    </location>
</feature>
<dbReference type="SUPFAM" id="SSF159501">
    <property type="entry name" value="EreA/ChaN-like"/>
    <property type="match status" value="1"/>
</dbReference>
<dbReference type="InParanoid" id="G4Q558"/>
<feature type="domain" description="Haem-binding uptake Tiki superfamily ChaN" evidence="2">
    <location>
        <begin position="44"/>
        <end position="252"/>
    </location>
</feature>
<evidence type="ECO:0000259" key="2">
    <source>
        <dbReference type="Pfam" id="PF04187"/>
    </source>
</evidence>
<dbReference type="GeneID" id="92878939"/>
<organism evidence="3 4">
    <name type="scientific">Acidaminococcus intestini (strain RyC-MR95)</name>
    <dbReference type="NCBI Taxonomy" id="568816"/>
    <lineage>
        <taxon>Bacteria</taxon>
        <taxon>Bacillati</taxon>
        <taxon>Bacillota</taxon>
        <taxon>Negativicutes</taxon>
        <taxon>Acidaminococcales</taxon>
        <taxon>Acidaminococcaceae</taxon>
        <taxon>Acidaminococcus</taxon>
    </lineage>
</organism>
<proteinExistence type="predicted"/>
<dbReference type="AlphaFoldDB" id="G4Q558"/>
<evidence type="ECO:0000313" key="4">
    <source>
        <dbReference type="Proteomes" id="UP000007093"/>
    </source>
</evidence>
<feature type="signal peptide" evidence="1">
    <location>
        <begin position="1"/>
        <end position="23"/>
    </location>
</feature>
<dbReference type="EMBL" id="CP003058">
    <property type="protein sequence ID" value="AEQ22040.1"/>
    <property type="molecule type" value="Genomic_DNA"/>
</dbReference>
<dbReference type="Gene3D" id="3.40.50.11550">
    <property type="match status" value="1"/>
</dbReference>
<gene>
    <name evidence="3" type="ordered locus">Acin_0808</name>
</gene>
<evidence type="ECO:0000313" key="3">
    <source>
        <dbReference type="EMBL" id="AEQ22040.1"/>
    </source>
</evidence>
<dbReference type="eggNOG" id="COG3016">
    <property type="taxonomic scope" value="Bacteria"/>
</dbReference>
<reference evidence="3 4" key="1">
    <citation type="journal article" date="2011" name="J. Bacteriol.">
        <title>Complete genome sequence of Acidaminococcus intestini RYC-MR95, a Gram-negative bacterium from the phylum Firmicutes.</title>
        <authorList>
            <person name="D'Auria G."/>
            <person name="Galan J.C."/>
            <person name="Rodriguez-Alcayna M."/>
            <person name="Moya A."/>
            <person name="Baquero F."/>
            <person name="Latorre A."/>
        </authorList>
    </citation>
    <scope>NUCLEOTIDE SEQUENCE [LARGE SCALE GENOMIC DNA]</scope>
    <source>
        <strain evidence="3 4">RyC-MR95</strain>
    </source>
</reference>
<dbReference type="PATRIC" id="fig|568816.4.peg.782"/>
<dbReference type="Pfam" id="PF04187">
    <property type="entry name" value="Cofac_haem_bdg"/>
    <property type="match status" value="1"/>
</dbReference>
<dbReference type="InterPro" id="IPR007314">
    <property type="entry name" value="Cofac_haem-bd_dom"/>
</dbReference>
<dbReference type="RefSeq" id="WP_009016390.1">
    <property type="nucleotide sequence ID" value="NC_016077.1"/>
</dbReference>
<dbReference type="STRING" id="568816.Acin_0808"/>
<dbReference type="CDD" id="cd14727">
    <property type="entry name" value="ChanN-like"/>
    <property type="match status" value="1"/>
</dbReference>
<keyword evidence="4" id="KW-1185">Reference proteome</keyword>